<sequence>MELPQPHSFATQGQKPTHDFLSLYSPAHQDPTLTPPGRYLKTHDLLQPLERVGKNVDEITCTEKPTFLPGGIGTYSINHISCINQNQRSSKPEAAQSSGSDRNDENSNCSSYTGGNGYGFTLWEESSGNKGKTGKENIGGNRHFIGEIGGVPWTTSPSQSSSIHNHPTTNIRHSAQKNQSFVDMLKFAKPSQEDENDDDDDDDGEFVIKTETSSHQKVKVEPKPDQKPNILRSKHSATEQRRRSKINDRFSMLRDIIPHGDQKRDKASFLSEVIEYIQFLQEKVHKYEEDSYQGWSTEPPKTIPWNSQRPIVGFTDQPQVPNGASGPALVYAAKLDENNVSIAPNIPQKGQNILDNDMSSLDSIKEIDQHPREGSSFPAALKPNICAAAPLSRHEPELCYSRSCATDCSVKWENKLKEQELIIENGTISISTIYSQGLLSTLTEALQSSGVELSRASISIQIDLGKRANPNSSTPNFKKTQVPGVDQSLGEEENDKVLKRLKTNIN</sequence>
<name>A0ACB9EJJ9_ARCLA</name>
<reference evidence="2" key="1">
    <citation type="journal article" date="2022" name="Mol. Ecol. Resour.">
        <title>The genomes of chicory, endive, great burdock and yacon provide insights into Asteraceae palaeo-polyploidization history and plant inulin production.</title>
        <authorList>
            <person name="Fan W."/>
            <person name="Wang S."/>
            <person name="Wang H."/>
            <person name="Wang A."/>
            <person name="Jiang F."/>
            <person name="Liu H."/>
            <person name="Zhao H."/>
            <person name="Xu D."/>
            <person name="Zhang Y."/>
        </authorList>
    </citation>
    <scope>NUCLEOTIDE SEQUENCE [LARGE SCALE GENOMIC DNA]</scope>
    <source>
        <strain evidence="2">cv. Niubang</strain>
    </source>
</reference>
<reference evidence="1 2" key="2">
    <citation type="journal article" date="2022" name="Mol. Ecol. Resour.">
        <title>The genomes of chicory, endive, great burdock and yacon provide insights into Asteraceae paleo-polyploidization history and plant inulin production.</title>
        <authorList>
            <person name="Fan W."/>
            <person name="Wang S."/>
            <person name="Wang H."/>
            <person name="Wang A."/>
            <person name="Jiang F."/>
            <person name="Liu H."/>
            <person name="Zhao H."/>
            <person name="Xu D."/>
            <person name="Zhang Y."/>
        </authorList>
    </citation>
    <scope>NUCLEOTIDE SEQUENCE [LARGE SCALE GENOMIC DNA]</scope>
    <source>
        <strain evidence="2">cv. Niubang</strain>
    </source>
</reference>
<protein>
    <submittedName>
        <fullName evidence="1">Uncharacterized protein</fullName>
    </submittedName>
</protein>
<comment type="caution">
    <text evidence="1">The sequence shown here is derived from an EMBL/GenBank/DDBJ whole genome shotgun (WGS) entry which is preliminary data.</text>
</comment>
<gene>
    <name evidence="1" type="ORF">L6452_06891</name>
</gene>
<dbReference type="EMBL" id="CM042048">
    <property type="protein sequence ID" value="KAI3759233.1"/>
    <property type="molecule type" value="Genomic_DNA"/>
</dbReference>
<accession>A0ACB9EJJ9</accession>
<evidence type="ECO:0000313" key="1">
    <source>
        <dbReference type="EMBL" id="KAI3759233.1"/>
    </source>
</evidence>
<proteinExistence type="predicted"/>
<dbReference type="Proteomes" id="UP001055879">
    <property type="component" value="Linkage Group LG02"/>
</dbReference>
<organism evidence="1 2">
    <name type="scientific">Arctium lappa</name>
    <name type="common">Greater burdock</name>
    <name type="synonym">Lappa major</name>
    <dbReference type="NCBI Taxonomy" id="4217"/>
    <lineage>
        <taxon>Eukaryota</taxon>
        <taxon>Viridiplantae</taxon>
        <taxon>Streptophyta</taxon>
        <taxon>Embryophyta</taxon>
        <taxon>Tracheophyta</taxon>
        <taxon>Spermatophyta</taxon>
        <taxon>Magnoliopsida</taxon>
        <taxon>eudicotyledons</taxon>
        <taxon>Gunneridae</taxon>
        <taxon>Pentapetalae</taxon>
        <taxon>asterids</taxon>
        <taxon>campanulids</taxon>
        <taxon>Asterales</taxon>
        <taxon>Asteraceae</taxon>
        <taxon>Carduoideae</taxon>
        <taxon>Cardueae</taxon>
        <taxon>Arctiinae</taxon>
        <taxon>Arctium</taxon>
    </lineage>
</organism>
<evidence type="ECO:0000313" key="2">
    <source>
        <dbReference type="Proteomes" id="UP001055879"/>
    </source>
</evidence>
<keyword evidence="2" id="KW-1185">Reference proteome</keyword>